<gene>
    <name evidence="1" type="ORF">ORAREDHAP_LOCUS15471</name>
</gene>
<evidence type="ECO:0000313" key="2">
    <source>
        <dbReference type="Proteomes" id="UP000507245"/>
    </source>
</evidence>
<dbReference type="EMBL" id="CAEKKB010000002">
    <property type="protein sequence ID" value="CAB4300395.1"/>
    <property type="molecule type" value="Genomic_DNA"/>
</dbReference>
<reference evidence="2" key="1">
    <citation type="journal article" date="2020" name="Genome Biol.">
        <title>Gamete binning: chromosome-level and haplotype-resolved genome assembly enabled by high-throughput single-cell sequencing of gamete genomes.</title>
        <authorList>
            <person name="Campoy J.A."/>
            <person name="Sun H."/>
            <person name="Goel M."/>
            <person name="Jiao W.-B."/>
            <person name="Folz-Donahue K."/>
            <person name="Wang N."/>
            <person name="Rubio M."/>
            <person name="Liu C."/>
            <person name="Kukat C."/>
            <person name="Ruiz D."/>
            <person name="Huettel B."/>
            <person name="Schneeberger K."/>
        </authorList>
    </citation>
    <scope>NUCLEOTIDE SEQUENCE [LARGE SCALE GENOMIC DNA]</scope>
    <source>
        <strain evidence="2">cv. Rojo Pasion</strain>
    </source>
</reference>
<evidence type="ECO:0000313" key="1">
    <source>
        <dbReference type="EMBL" id="CAB4300395.1"/>
    </source>
</evidence>
<organism evidence="1 2">
    <name type="scientific">Prunus armeniaca</name>
    <name type="common">Apricot</name>
    <name type="synonym">Armeniaca vulgaris</name>
    <dbReference type="NCBI Taxonomy" id="36596"/>
    <lineage>
        <taxon>Eukaryota</taxon>
        <taxon>Viridiplantae</taxon>
        <taxon>Streptophyta</taxon>
        <taxon>Embryophyta</taxon>
        <taxon>Tracheophyta</taxon>
        <taxon>Spermatophyta</taxon>
        <taxon>Magnoliopsida</taxon>
        <taxon>eudicotyledons</taxon>
        <taxon>Gunneridae</taxon>
        <taxon>Pentapetalae</taxon>
        <taxon>rosids</taxon>
        <taxon>fabids</taxon>
        <taxon>Rosales</taxon>
        <taxon>Rosaceae</taxon>
        <taxon>Amygdaloideae</taxon>
        <taxon>Amygdaleae</taxon>
        <taxon>Prunus</taxon>
    </lineage>
</organism>
<dbReference type="AlphaFoldDB" id="A0A6J5WK02"/>
<sequence>MVVSGDFDDGWKSRGEKMETGQTFLQYKALSMDPIKINPNPTVTYSYNLPPNTNSIVKFLSFTFSPSLPSLPPLSSVFNGCPFENSA</sequence>
<accession>A0A6J5WK02</accession>
<protein>
    <submittedName>
        <fullName evidence="1">Uncharacterized protein</fullName>
    </submittedName>
</protein>
<proteinExistence type="predicted"/>
<dbReference type="Proteomes" id="UP000507245">
    <property type="component" value="Unassembled WGS sequence"/>
</dbReference>
<keyword evidence="2" id="KW-1185">Reference proteome</keyword>
<name>A0A6J5WK02_PRUAR</name>